<dbReference type="PANTHER" id="PTHR38469:SF1">
    <property type="entry name" value="PERIPLASMIC PEPTIDASE SUBFAMILY S1B"/>
    <property type="match status" value="1"/>
</dbReference>
<comment type="similarity">
    <text evidence="1">Belongs to the peptidase S46 family.</text>
</comment>
<evidence type="ECO:0000256" key="3">
    <source>
        <dbReference type="ARBA" id="ARBA00022670"/>
    </source>
</evidence>
<comment type="caution">
    <text evidence="6">The sequence shown here is derived from an EMBL/GenBank/DDBJ whole genome shotgun (WGS) entry which is preliminary data.</text>
</comment>
<sequence>QIKAKLYGDYTGGMNTVPVNFLSNVDTTGGNSGSPTLNGKAELVGLLFDGVYESIIGDWDYNPELNRSIHVDSRYMLWVMDKVDNAQNLLDEMTIVK</sequence>
<evidence type="ECO:0000256" key="1">
    <source>
        <dbReference type="ARBA" id="ARBA00010491"/>
    </source>
</evidence>
<dbReference type="Pfam" id="PF10459">
    <property type="entry name" value="Peptidase_S46"/>
    <property type="match status" value="1"/>
</dbReference>
<evidence type="ECO:0000256" key="2">
    <source>
        <dbReference type="ARBA" id="ARBA00022438"/>
    </source>
</evidence>
<keyword evidence="2" id="KW-0031">Aminopeptidase</keyword>
<dbReference type="GO" id="GO:0006508">
    <property type="term" value="P:proteolysis"/>
    <property type="evidence" value="ECO:0007669"/>
    <property type="project" value="UniProtKB-KW"/>
</dbReference>
<accession>A0A0F8Z381</accession>
<reference evidence="6" key="1">
    <citation type="journal article" date="2015" name="Nature">
        <title>Complex archaea that bridge the gap between prokaryotes and eukaryotes.</title>
        <authorList>
            <person name="Spang A."/>
            <person name="Saw J.H."/>
            <person name="Jorgensen S.L."/>
            <person name="Zaremba-Niedzwiedzka K."/>
            <person name="Martijn J."/>
            <person name="Lind A.E."/>
            <person name="van Eijk R."/>
            <person name="Schleper C."/>
            <person name="Guy L."/>
            <person name="Ettema T.J."/>
        </authorList>
    </citation>
    <scope>NUCLEOTIDE SEQUENCE</scope>
</reference>
<evidence type="ECO:0000313" key="6">
    <source>
        <dbReference type="EMBL" id="KKK60869.1"/>
    </source>
</evidence>
<dbReference type="AlphaFoldDB" id="A0A0F8Z381"/>
<proteinExistence type="inferred from homology"/>
<dbReference type="InterPro" id="IPR019500">
    <property type="entry name" value="Pep_S46"/>
</dbReference>
<dbReference type="SUPFAM" id="SSF50494">
    <property type="entry name" value="Trypsin-like serine proteases"/>
    <property type="match status" value="1"/>
</dbReference>
<keyword evidence="3" id="KW-0645">Protease</keyword>
<organism evidence="6">
    <name type="scientific">marine sediment metagenome</name>
    <dbReference type="NCBI Taxonomy" id="412755"/>
    <lineage>
        <taxon>unclassified sequences</taxon>
        <taxon>metagenomes</taxon>
        <taxon>ecological metagenomes</taxon>
    </lineage>
</organism>
<dbReference type="GO" id="GO:0070009">
    <property type="term" value="F:serine-type aminopeptidase activity"/>
    <property type="evidence" value="ECO:0007669"/>
    <property type="project" value="InterPro"/>
</dbReference>
<name>A0A0F8Z381_9ZZZZ</name>
<evidence type="ECO:0000256" key="5">
    <source>
        <dbReference type="ARBA" id="ARBA00022801"/>
    </source>
</evidence>
<dbReference type="PANTHER" id="PTHR38469">
    <property type="entry name" value="PERIPLASMIC PEPTIDASE SUBFAMILY S1B"/>
    <property type="match status" value="1"/>
</dbReference>
<keyword evidence="4" id="KW-0732">Signal</keyword>
<evidence type="ECO:0008006" key="7">
    <source>
        <dbReference type="Google" id="ProtNLM"/>
    </source>
</evidence>
<dbReference type="InterPro" id="IPR043504">
    <property type="entry name" value="Peptidase_S1_PA_chymotrypsin"/>
</dbReference>
<dbReference type="FunFam" id="2.40.10.10:FF:000102">
    <property type="entry name" value="Dipeptidyl-peptidase 7"/>
    <property type="match status" value="1"/>
</dbReference>
<keyword evidence="5" id="KW-0378">Hydrolase</keyword>
<feature type="non-terminal residue" evidence="6">
    <location>
        <position position="1"/>
    </location>
</feature>
<dbReference type="Gene3D" id="2.40.10.10">
    <property type="entry name" value="Trypsin-like serine proteases"/>
    <property type="match status" value="1"/>
</dbReference>
<dbReference type="InterPro" id="IPR009003">
    <property type="entry name" value="Peptidase_S1_PA"/>
</dbReference>
<dbReference type="EMBL" id="LAZR01062757">
    <property type="protein sequence ID" value="KKK60869.1"/>
    <property type="molecule type" value="Genomic_DNA"/>
</dbReference>
<protein>
    <recommendedName>
        <fullName evidence="7">Peptidase S46</fullName>
    </recommendedName>
</protein>
<evidence type="ECO:0000256" key="4">
    <source>
        <dbReference type="ARBA" id="ARBA00022729"/>
    </source>
</evidence>
<dbReference type="GO" id="GO:0008239">
    <property type="term" value="F:dipeptidyl-peptidase activity"/>
    <property type="evidence" value="ECO:0007669"/>
    <property type="project" value="InterPro"/>
</dbReference>
<gene>
    <name evidence="6" type="ORF">LCGC14_3020040</name>
</gene>